<feature type="domain" description="Multidrug resistance protein MdtA-like beta-barrel" evidence="8">
    <location>
        <begin position="228"/>
        <end position="324"/>
    </location>
</feature>
<dbReference type="InterPro" id="IPR006143">
    <property type="entry name" value="RND_pump_MFP"/>
</dbReference>
<keyword evidence="3" id="KW-1003">Cell membrane</keyword>
<dbReference type="InterPro" id="IPR058625">
    <property type="entry name" value="MdtA-like_BSH"/>
</dbReference>
<dbReference type="Gene3D" id="2.40.30.170">
    <property type="match status" value="1"/>
</dbReference>
<dbReference type="STRING" id="76731.RD2015_511"/>
<protein>
    <submittedName>
        <fullName evidence="9">Uncharacterized protein</fullName>
    </submittedName>
</protein>
<reference evidence="9 10" key="1">
    <citation type="submission" date="2015-12" db="EMBL/GenBank/DDBJ databases">
        <title>Complete genome of Roseateles depolymerans KCTC 42856.</title>
        <authorList>
            <person name="Kim K.M."/>
        </authorList>
    </citation>
    <scope>NUCLEOTIDE SEQUENCE [LARGE SCALE GENOMIC DNA]</scope>
    <source>
        <strain evidence="9 10">KCTC 42856</strain>
    </source>
</reference>
<evidence type="ECO:0000256" key="4">
    <source>
        <dbReference type="ARBA" id="ARBA00022519"/>
    </source>
</evidence>
<dbReference type="KEGG" id="rdp:RD2015_511"/>
<name>A0A0U3MT08_9BURK</name>
<dbReference type="OrthoDB" id="9783047at2"/>
<dbReference type="AlphaFoldDB" id="A0A0U3MT08"/>
<dbReference type="GO" id="GO:1990281">
    <property type="term" value="C:efflux pump complex"/>
    <property type="evidence" value="ECO:0007669"/>
    <property type="project" value="TreeGrafter"/>
</dbReference>
<dbReference type="Gene3D" id="2.40.50.100">
    <property type="match status" value="1"/>
</dbReference>
<dbReference type="Pfam" id="PF25944">
    <property type="entry name" value="Beta-barrel_RND"/>
    <property type="match status" value="1"/>
</dbReference>
<sequence length="437" mass="45880">MRRKPVVLSLIIVLLLAGGAWWWKSRGSQTAQAQAGQGSAAAPGARASGAGGVQTVGVVTARQQDVPVVVEASGTVAALNQVDIRPQTTSTVQDVLVKDGQSVTKGQLLFRFDGRADRANLDKARAQLARDKAALADLQRQYNRAKELVDQKFVSQSALDTALANLEGGRSLVTADEAAVQSAQVALSYNEIRAPFSGRAGAVNVWPGSLVQASATGTPLVNIVQIDPVGITFNLPETELAPVLEAMRPGADGARPTPPEVLVMQAGIDAGKTTAKTEPVARGKLIFVDNLVDASTGTIKLKAEFENKQQKLWPGQYLRVRMLLRTIKNAVVIPQAAVILRGTDRQVYVVGPDKTAQLKTVRLRYVFGEMAVVDGVEPGATVVLDGKQNLRPGVQVRTQPAAVDPAAAARQQAQASEAAATRVAAASGAGKTDASGE</sequence>
<dbReference type="InterPro" id="IPR058624">
    <property type="entry name" value="MdtA-like_HH"/>
</dbReference>
<dbReference type="Pfam" id="PF25917">
    <property type="entry name" value="BSH_RND"/>
    <property type="match status" value="1"/>
</dbReference>
<evidence type="ECO:0000313" key="9">
    <source>
        <dbReference type="EMBL" id="ALV05012.1"/>
    </source>
</evidence>
<evidence type="ECO:0000313" key="10">
    <source>
        <dbReference type="Proteomes" id="UP000060699"/>
    </source>
</evidence>
<comment type="subcellular location">
    <subcellularLocation>
        <location evidence="1">Cell membrane</location>
    </subcellularLocation>
</comment>
<evidence type="ECO:0000256" key="2">
    <source>
        <dbReference type="ARBA" id="ARBA00009477"/>
    </source>
</evidence>
<dbReference type="NCBIfam" id="TIGR01730">
    <property type="entry name" value="RND_mfp"/>
    <property type="match status" value="1"/>
</dbReference>
<dbReference type="Gene3D" id="1.10.287.470">
    <property type="entry name" value="Helix hairpin bin"/>
    <property type="match status" value="1"/>
</dbReference>
<evidence type="ECO:0000259" key="8">
    <source>
        <dbReference type="Pfam" id="PF25944"/>
    </source>
</evidence>
<evidence type="ECO:0000259" key="7">
    <source>
        <dbReference type="Pfam" id="PF25917"/>
    </source>
</evidence>
<evidence type="ECO:0000259" key="6">
    <source>
        <dbReference type="Pfam" id="PF25876"/>
    </source>
</evidence>
<dbReference type="Gene3D" id="2.40.420.20">
    <property type="match status" value="1"/>
</dbReference>
<evidence type="ECO:0000256" key="3">
    <source>
        <dbReference type="ARBA" id="ARBA00022475"/>
    </source>
</evidence>
<evidence type="ECO:0000256" key="5">
    <source>
        <dbReference type="ARBA" id="ARBA00023136"/>
    </source>
</evidence>
<dbReference type="InterPro" id="IPR058626">
    <property type="entry name" value="MdtA-like_b-barrel"/>
</dbReference>
<gene>
    <name evidence="9" type="ORF">RD2015_511</name>
</gene>
<keyword evidence="4" id="KW-0997">Cell inner membrane</keyword>
<comment type="similarity">
    <text evidence="2">Belongs to the membrane fusion protein (MFP) (TC 8.A.1) family.</text>
</comment>
<dbReference type="SUPFAM" id="SSF111369">
    <property type="entry name" value="HlyD-like secretion proteins"/>
    <property type="match status" value="1"/>
</dbReference>
<proteinExistence type="inferred from homology"/>
<dbReference type="Pfam" id="PF25876">
    <property type="entry name" value="HH_MFP_RND"/>
    <property type="match status" value="1"/>
</dbReference>
<dbReference type="Proteomes" id="UP000060699">
    <property type="component" value="Chromosome"/>
</dbReference>
<organism evidence="9 10">
    <name type="scientific">Roseateles depolymerans</name>
    <dbReference type="NCBI Taxonomy" id="76731"/>
    <lineage>
        <taxon>Bacteria</taxon>
        <taxon>Pseudomonadati</taxon>
        <taxon>Pseudomonadota</taxon>
        <taxon>Betaproteobacteria</taxon>
        <taxon>Burkholderiales</taxon>
        <taxon>Sphaerotilaceae</taxon>
        <taxon>Roseateles</taxon>
    </lineage>
</organism>
<dbReference type="PATRIC" id="fig|76731.3.peg.521"/>
<feature type="domain" description="Multidrug resistance protein MdtA-like barrel-sandwich hybrid" evidence="7">
    <location>
        <begin position="80"/>
        <end position="216"/>
    </location>
</feature>
<dbReference type="EMBL" id="CP013729">
    <property type="protein sequence ID" value="ALV05012.1"/>
    <property type="molecule type" value="Genomic_DNA"/>
</dbReference>
<accession>A0A0U3MT08</accession>
<dbReference type="RefSeq" id="WP_058933561.1">
    <property type="nucleotide sequence ID" value="NZ_CP013729.1"/>
</dbReference>
<dbReference type="GO" id="GO:0015562">
    <property type="term" value="F:efflux transmembrane transporter activity"/>
    <property type="evidence" value="ECO:0007669"/>
    <property type="project" value="TreeGrafter"/>
</dbReference>
<keyword evidence="10" id="KW-1185">Reference proteome</keyword>
<dbReference type="PANTHER" id="PTHR30469:SF36">
    <property type="entry name" value="BLL3903 PROTEIN"/>
    <property type="match status" value="1"/>
</dbReference>
<evidence type="ECO:0000256" key="1">
    <source>
        <dbReference type="ARBA" id="ARBA00004236"/>
    </source>
</evidence>
<keyword evidence="5" id="KW-0472">Membrane</keyword>
<feature type="domain" description="Multidrug resistance protein MdtA-like alpha-helical hairpin" evidence="6">
    <location>
        <begin position="121"/>
        <end position="189"/>
    </location>
</feature>
<dbReference type="PANTHER" id="PTHR30469">
    <property type="entry name" value="MULTIDRUG RESISTANCE PROTEIN MDTA"/>
    <property type="match status" value="1"/>
</dbReference>